<dbReference type="Proteomes" id="UP000024635">
    <property type="component" value="Unassembled WGS sequence"/>
</dbReference>
<dbReference type="STRING" id="53326.A0A016TWM2"/>
<sequence length="282" mass="32304">MITCHQRFSSEYHYSILPTYPLLADLHELWEETETESISRSVMPAPPYNAPDDVRILDYGELLITDKNEKYAIMDIIVLASHGILMRVEKSDDGKLLCAKIQANKITKKQYPGDFARELRALQLLEEKKTNNKYLPKLWGSGKTDEIRFFITDHVGETLQRQLLKFGQLSPSSAYRICRYLISALRTVHEIGLVHGNIRPSAILVGGPHERDIVRLFGFQFSSEHPRRPEDKETIGYPLDQYTARATHKGERAKPQHDMEMYINFVSSLLEHLALSQLAPGL</sequence>
<dbReference type="Gene3D" id="1.10.510.10">
    <property type="entry name" value="Transferase(Phosphotransferase) domain 1"/>
    <property type="match status" value="1"/>
</dbReference>
<dbReference type="GO" id="GO:0005524">
    <property type="term" value="F:ATP binding"/>
    <property type="evidence" value="ECO:0007669"/>
    <property type="project" value="InterPro"/>
</dbReference>
<keyword evidence="3" id="KW-1185">Reference proteome</keyword>
<evidence type="ECO:0000313" key="2">
    <source>
        <dbReference type="EMBL" id="EYC06763.1"/>
    </source>
</evidence>
<dbReference type="EMBL" id="JARK01001410">
    <property type="protein sequence ID" value="EYC06763.1"/>
    <property type="molecule type" value="Genomic_DNA"/>
</dbReference>
<accession>A0A016TWM2</accession>
<dbReference type="SMART" id="SM00220">
    <property type="entry name" value="S_TKc"/>
    <property type="match status" value="1"/>
</dbReference>
<gene>
    <name evidence="2" type="primary">Acey_s0074.g881</name>
    <name evidence="2" type="ORF">Y032_0074g881</name>
</gene>
<reference evidence="3" key="1">
    <citation type="journal article" date="2015" name="Nat. Genet.">
        <title>The genome and transcriptome of the zoonotic hookworm Ancylostoma ceylanicum identify infection-specific gene families.</title>
        <authorList>
            <person name="Schwarz E.M."/>
            <person name="Hu Y."/>
            <person name="Antoshechkin I."/>
            <person name="Miller M.M."/>
            <person name="Sternberg P.W."/>
            <person name="Aroian R.V."/>
        </authorList>
    </citation>
    <scope>NUCLEOTIDE SEQUENCE</scope>
    <source>
        <strain evidence="3">HY135</strain>
    </source>
</reference>
<evidence type="ECO:0000313" key="3">
    <source>
        <dbReference type="Proteomes" id="UP000024635"/>
    </source>
</evidence>
<feature type="domain" description="Protein kinase" evidence="1">
    <location>
        <begin position="71"/>
        <end position="282"/>
    </location>
</feature>
<dbReference type="InterPro" id="IPR050235">
    <property type="entry name" value="CK1_Ser-Thr_kinase"/>
</dbReference>
<dbReference type="PANTHER" id="PTHR11909">
    <property type="entry name" value="CASEIN KINASE-RELATED"/>
    <property type="match status" value="1"/>
</dbReference>
<dbReference type="OrthoDB" id="413582at2759"/>
<organism evidence="2 3">
    <name type="scientific">Ancylostoma ceylanicum</name>
    <dbReference type="NCBI Taxonomy" id="53326"/>
    <lineage>
        <taxon>Eukaryota</taxon>
        <taxon>Metazoa</taxon>
        <taxon>Ecdysozoa</taxon>
        <taxon>Nematoda</taxon>
        <taxon>Chromadorea</taxon>
        <taxon>Rhabditida</taxon>
        <taxon>Rhabditina</taxon>
        <taxon>Rhabditomorpha</taxon>
        <taxon>Strongyloidea</taxon>
        <taxon>Ancylostomatidae</taxon>
        <taxon>Ancylostomatinae</taxon>
        <taxon>Ancylostoma</taxon>
    </lineage>
</organism>
<dbReference type="InterPro" id="IPR000719">
    <property type="entry name" value="Prot_kinase_dom"/>
</dbReference>
<dbReference type="AlphaFoldDB" id="A0A016TWM2"/>
<dbReference type="InterPro" id="IPR011009">
    <property type="entry name" value="Kinase-like_dom_sf"/>
</dbReference>
<name>A0A016TWM2_9BILA</name>
<protein>
    <recommendedName>
        <fullName evidence="1">Protein kinase domain-containing protein</fullName>
    </recommendedName>
</protein>
<evidence type="ECO:0000259" key="1">
    <source>
        <dbReference type="PROSITE" id="PS50011"/>
    </source>
</evidence>
<proteinExistence type="predicted"/>
<comment type="caution">
    <text evidence="2">The sequence shown here is derived from an EMBL/GenBank/DDBJ whole genome shotgun (WGS) entry which is preliminary data.</text>
</comment>
<dbReference type="PROSITE" id="PS50011">
    <property type="entry name" value="PROTEIN_KINASE_DOM"/>
    <property type="match status" value="1"/>
</dbReference>
<dbReference type="SUPFAM" id="SSF56112">
    <property type="entry name" value="Protein kinase-like (PK-like)"/>
    <property type="match status" value="1"/>
</dbReference>
<dbReference type="GO" id="GO:0004672">
    <property type="term" value="F:protein kinase activity"/>
    <property type="evidence" value="ECO:0007669"/>
    <property type="project" value="InterPro"/>
</dbReference>